<dbReference type="AlphaFoldDB" id="U6SRV8"/>
<evidence type="ECO:0000259" key="2">
    <source>
        <dbReference type="Pfam" id="PF07833"/>
    </source>
</evidence>
<dbReference type="Proteomes" id="UP000017170">
    <property type="component" value="Unassembled WGS sequence"/>
</dbReference>
<dbReference type="SUPFAM" id="SSF49265">
    <property type="entry name" value="Fibronectin type III"/>
    <property type="match status" value="1"/>
</dbReference>
<comment type="caution">
    <text evidence="3">The sequence shown here is derived from an EMBL/GenBank/DDBJ whole genome shotgun (WGS) entry which is preliminary data.</text>
</comment>
<dbReference type="InterPro" id="IPR012854">
    <property type="entry name" value="Cu_amine_oxidase-like_N"/>
</dbReference>
<dbReference type="PATRIC" id="fig|1188261.3.peg.967"/>
<evidence type="ECO:0000313" key="4">
    <source>
        <dbReference type="Proteomes" id="UP000017170"/>
    </source>
</evidence>
<keyword evidence="1" id="KW-0732">Signal</keyword>
<dbReference type="InterPro" id="IPR036116">
    <property type="entry name" value="FN3_sf"/>
</dbReference>
<dbReference type="Pfam" id="PF07833">
    <property type="entry name" value="Cu_amine_oxidN1"/>
    <property type="match status" value="1"/>
</dbReference>
<name>U6SRV8_9BACI</name>
<protein>
    <recommendedName>
        <fullName evidence="2">Copper amine oxidase-like N-terminal domain-containing protein</fullName>
    </recommendedName>
</protein>
<dbReference type="RefSeq" id="WP_022627298.1">
    <property type="nucleotide sequence ID" value="NZ_ATAE01000008.1"/>
</dbReference>
<evidence type="ECO:0000256" key="1">
    <source>
        <dbReference type="SAM" id="SignalP"/>
    </source>
</evidence>
<dbReference type="SUPFAM" id="SSF55383">
    <property type="entry name" value="Copper amine oxidase, domain N"/>
    <property type="match status" value="1"/>
</dbReference>
<dbReference type="Gene3D" id="3.30.457.10">
    <property type="entry name" value="Copper amine oxidase-like, N-terminal domain"/>
    <property type="match status" value="1"/>
</dbReference>
<proteinExistence type="predicted"/>
<dbReference type="InterPro" id="IPR013783">
    <property type="entry name" value="Ig-like_fold"/>
</dbReference>
<keyword evidence="4" id="KW-1185">Reference proteome</keyword>
<dbReference type="EMBL" id="ATAE01000008">
    <property type="protein sequence ID" value="ERN54328.1"/>
    <property type="molecule type" value="Genomic_DNA"/>
</dbReference>
<feature type="chain" id="PRO_5038805898" description="Copper amine oxidase-like N-terminal domain-containing protein" evidence="1">
    <location>
        <begin position="24"/>
        <end position="350"/>
    </location>
</feature>
<gene>
    <name evidence="3" type="ORF">A33I_07880</name>
</gene>
<dbReference type="InterPro" id="IPR036582">
    <property type="entry name" value="Mao_N_sf"/>
</dbReference>
<feature type="signal peptide" evidence="1">
    <location>
        <begin position="1"/>
        <end position="23"/>
    </location>
</feature>
<sequence length="350" mass="38975">MKKIFLIFIILTFVITAFNPVSANAQKITIYINDQIQIYDQDPIIQQGRTLVPLRGIFESLGANVQWNQTQQRITATKDNRNIELTLGSNQTKINGNIHYIDVPAQAINGRTLVPLRFVGEALGATVNWDRSSNSVKIYSSKSNVIKPATPTGVYAGIFDGTISVSWDYDNNVDYYHVYFSNSYGGTYYPFILNGIKAKLDYGIQHTSVKAGETWYYKVTAVKNGVESGFSQIVSATMPYPVNNKSLSLVADNSQRTYLGKATTNTYDSESIFNEYGSYGSKYGSYSIWNSYGSYGSPYATYSAFNDYTSTPPILIDAEGTVYGRVTTNSYLPGAIHPNNLYEVLQRNGY</sequence>
<accession>U6SRV8</accession>
<feature type="domain" description="Copper amine oxidase-like N-terminal" evidence="2">
    <location>
        <begin position="33"/>
        <end position="138"/>
    </location>
</feature>
<organism evidence="3 4">
    <name type="scientific">Alkalihalophilus marmarensis DSM 21297</name>
    <dbReference type="NCBI Taxonomy" id="1188261"/>
    <lineage>
        <taxon>Bacteria</taxon>
        <taxon>Bacillati</taxon>
        <taxon>Bacillota</taxon>
        <taxon>Bacilli</taxon>
        <taxon>Bacillales</taxon>
        <taxon>Bacillaceae</taxon>
        <taxon>Alkalihalophilus</taxon>
    </lineage>
</organism>
<dbReference type="Gene3D" id="2.60.40.10">
    <property type="entry name" value="Immunoglobulins"/>
    <property type="match status" value="1"/>
</dbReference>
<reference evidence="3 4" key="1">
    <citation type="journal article" date="2013" name="Genome Announc.">
        <title>Genome Sequence of the Extreme Obligate Alkaliphile Bacillus marmarensis Strain DSM 21297.</title>
        <authorList>
            <person name="Wernick D.G."/>
            <person name="Choi K.Y."/>
            <person name="Tat C.A."/>
            <person name="Lafontaine Rivera J.G."/>
            <person name="Liao J.C."/>
        </authorList>
    </citation>
    <scope>NUCLEOTIDE SEQUENCE [LARGE SCALE GENOMIC DNA]</scope>
    <source>
        <strain evidence="3 4">DSM 21297</strain>
    </source>
</reference>
<evidence type="ECO:0000313" key="3">
    <source>
        <dbReference type="EMBL" id="ERN54328.1"/>
    </source>
</evidence>